<protein>
    <submittedName>
        <fullName evidence="1">Uncharacterized protein</fullName>
    </submittedName>
</protein>
<gene>
    <name evidence="1" type="ORF">A3C90_01685</name>
</gene>
<dbReference type="STRING" id="1798683.A3C90_01685"/>
<dbReference type="Proteomes" id="UP000177457">
    <property type="component" value="Unassembled WGS sequence"/>
</dbReference>
<name>A0A1F6MQN8_9BACT</name>
<reference evidence="1 2" key="1">
    <citation type="journal article" date="2016" name="Nat. Commun.">
        <title>Thousands of microbial genomes shed light on interconnected biogeochemical processes in an aquifer system.</title>
        <authorList>
            <person name="Anantharaman K."/>
            <person name="Brown C.T."/>
            <person name="Hug L.A."/>
            <person name="Sharon I."/>
            <person name="Castelle C.J."/>
            <person name="Probst A.J."/>
            <person name="Thomas B.C."/>
            <person name="Singh A."/>
            <person name="Wilkins M.J."/>
            <person name="Karaoz U."/>
            <person name="Brodie E.L."/>
            <person name="Williams K.H."/>
            <person name="Hubbard S.S."/>
            <person name="Banfield J.F."/>
        </authorList>
    </citation>
    <scope>NUCLEOTIDE SEQUENCE [LARGE SCALE GENOMIC DNA]</scope>
</reference>
<comment type="caution">
    <text evidence="1">The sequence shown here is derived from an EMBL/GenBank/DDBJ whole genome shotgun (WGS) entry which is preliminary data.</text>
</comment>
<evidence type="ECO:0000313" key="2">
    <source>
        <dbReference type="Proteomes" id="UP000177457"/>
    </source>
</evidence>
<dbReference type="EMBL" id="MFQE01000019">
    <property type="protein sequence ID" value="OGH73743.1"/>
    <property type="molecule type" value="Genomic_DNA"/>
</dbReference>
<dbReference type="AlphaFoldDB" id="A0A1F6MQN8"/>
<proteinExistence type="predicted"/>
<organism evidence="1 2">
    <name type="scientific">Candidatus Magasanikbacteria bacterium RIFCSPHIGHO2_02_FULL_51_14</name>
    <dbReference type="NCBI Taxonomy" id="1798683"/>
    <lineage>
        <taxon>Bacteria</taxon>
        <taxon>Candidatus Magasanikiibacteriota</taxon>
    </lineage>
</organism>
<sequence length="137" mass="15385">MLEVSDKTMPNGERRFYRMHDDGSGYVRTETTVGGWQNSHFHEGIREWYAVQRGWMAYAELVKTAMGTTLRVRICHEGGHFVTESGIAHNVYLPADTAIHTVKFGKTGNGPDWHASPELDGLTKQLTEEDIHRLAGG</sequence>
<evidence type="ECO:0000313" key="1">
    <source>
        <dbReference type="EMBL" id="OGH73743.1"/>
    </source>
</evidence>
<accession>A0A1F6MQN8</accession>